<evidence type="ECO:0000256" key="8">
    <source>
        <dbReference type="SAM" id="MobiDB-lite"/>
    </source>
</evidence>
<feature type="region of interest" description="Disordered" evidence="8">
    <location>
        <begin position="427"/>
        <end position="573"/>
    </location>
</feature>
<keyword evidence="5" id="KW-0963">Cytoplasm</keyword>
<feature type="compositionally biased region" description="Polar residues" evidence="8">
    <location>
        <begin position="1"/>
        <end position="11"/>
    </location>
</feature>
<keyword evidence="10" id="KW-1185">Reference proteome</keyword>
<feature type="region of interest" description="Disordered" evidence="8">
    <location>
        <begin position="38"/>
        <end position="108"/>
    </location>
</feature>
<evidence type="ECO:0000256" key="4">
    <source>
        <dbReference type="ARBA" id="ARBA00020733"/>
    </source>
</evidence>
<feature type="compositionally biased region" description="Basic and acidic residues" evidence="8">
    <location>
        <begin position="366"/>
        <end position="387"/>
    </location>
</feature>
<dbReference type="InterPro" id="IPR051195">
    <property type="entry name" value="Fungal_stress_NST1"/>
</dbReference>
<comment type="similarity">
    <text evidence="2">Belongs to the NST1 family.</text>
</comment>
<feature type="compositionally biased region" description="Polar residues" evidence="8">
    <location>
        <begin position="791"/>
        <end position="805"/>
    </location>
</feature>
<evidence type="ECO:0000256" key="6">
    <source>
        <dbReference type="ARBA" id="ARBA00023054"/>
    </source>
</evidence>
<dbReference type="PANTHER" id="PTHR31780">
    <property type="entry name" value="STRESS RESPONSE PROTEIN NST1-RELATED"/>
    <property type="match status" value="1"/>
</dbReference>
<accession>A0ABR2X353</accession>
<name>A0ABR2X353_9FUNG</name>
<feature type="compositionally biased region" description="Basic and acidic residues" evidence="8">
    <location>
        <begin position="453"/>
        <end position="541"/>
    </location>
</feature>
<dbReference type="InterPro" id="IPR025279">
    <property type="entry name" value="NST1"/>
</dbReference>
<evidence type="ECO:0000256" key="7">
    <source>
        <dbReference type="SAM" id="Coils"/>
    </source>
</evidence>
<feature type="compositionally biased region" description="Polar residues" evidence="8">
    <location>
        <begin position="857"/>
        <end position="870"/>
    </location>
</feature>
<feature type="region of interest" description="Disordered" evidence="8">
    <location>
        <begin position="856"/>
        <end position="895"/>
    </location>
</feature>
<feature type="region of interest" description="Disordered" evidence="8">
    <location>
        <begin position="338"/>
        <end position="387"/>
    </location>
</feature>
<feature type="compositionally biased region" description="Basic and acidic residues" evidence="8">
    <location>
        <begin position="338"/>
        <end position="359"/>
    </location>
</feature>
<reference evidence="9 10" key="1">
    <citation type="submission" date="2023-04" db="EMBL/GenBank/DDBJ databases">
        <title>Genome of Basidiobolus ranarum AG-B5.</title>
        <authorList>
            <person name="Stajich J.E."/>
            <person name="Carter-House D."/>
            <person name="Gryganskyi A."/>
        </authorList>
    </citation>
    <scope>NUCLEOTIDE SEQUENCE [LARGE SCALE GENOMIC DNA]</scope>
    <source>
        <strain evidence="9 10">AG-B5</strain>
    </source>
</reference>
<protein>
    <recommendedName>
        <fullName evidence="4">Stress response protein NST1</fullName>
    </recommendedName>
    <alternativeName>
        <fullName evidence="3">Stress response protein nst1</fullName>
    </alternativeName>
</protein>
<feature type="compositionally biased region" description="Basic residues" evidence="8">
    <location>
        <begin position="438"/>
        <end position="452"/>
    </location>
</feature>
<comment type="subcellular location">
    <subcellularLocation>
        <location evidence="1">Cytoplasm</location>
    </subcellularLocation>
</comment>
<feature type="compositionally biased region" description="Basic residues" evidence="8">
    <location>
        <begin position="71"/>
        <end position="82"/>
    </location>
</feature>
<comment type="caution">
    <text evidence="9">The sequence shown here is derived from an EMBL/GenBank/DDBJ whole genome shotgun (WGS) entry which is preliminary data.</text>
</comment>
<feature type="region of interest" description="Disordered" evidence="8">
    <location>
        <begin position="749"/>
        <end position="805"/>
    </location>
</feature>
<keyword evidence="6 7" id="KW-0175">Coiled coil</keyword>
<feature type="region of interest" description="Disordered" evidence="8">
    <location>
        <begin position="664"/>
        <end position="689"/>
    </location>
</feature>
<dbReference type="EMBL" id="JASJQH010000029">
    <property type="protein sequence ID" value="KAK9768204.1"/>
    <property type="molecule type" value="Genomic_DNA"/>
</dbReference>
<dbReference type="Proteomes" id="UP001479436">
    <property type="component" value="Unassembled WGS sequence"/>
</dbReference>
<organism evidence="9 10">
    <name type="scientific">Basidiobolus ranarum</name>
    <dbReference type="NCBI Taxonomy" id="34480"/>
    <lineage>
        <taxon>Eukaryota</taxon>
        <taxon>Fungi</taxon>
        <taxon>Fungi incertae sedis</taxon>
        <taxon>Zoopagomycota</taxon>
        <taxon>Entomophthoromycotina</taxon>
        <taxon>Basidiobolomycetes</taxon>
        <taxon>Basidiobolales</taxon>
        <taxon>Basidiobolaceae</taxon>
        <taxon>Basidiobolus</taxon>
    </lineage>
</organism>
<feature type="compositionally biased region" description="Low complexity" evidence="8">
    <location>
        <begin position="555"/>
        <end position="570"/>
    </location>
</feature>
<feature type="compositionally biased region" description="Polar residues" evidence="8">
    <location>
        <begin position="87"/>
        <end position="98"/>
    </location>
</feature>
<evidence type="ECO:0000313" key="10">
    <source>
        <dbReference type="Proteomes" id="UP001479436"/>
    </source>
</evidence>
<feature type="region of interest" description="Disordered" evidence="8">
    <location>
        <begin position="818"/>
        <end position="843"/>
    </location>
</feature>
<dbReference type="Pfam" id="PF13945">
    <property type="entry name" value="NST1"/>
    <property type="match status" value="1"/>
</dbReference>
<evidence type="ECO:0000256" key="2">
    <source>
        <dbReference type="ARBA" id="ARBA00007112"/>
    </source>
</evidence>
<feature type="region of interest" description="Disordered" evidence="8">
    <location>
        <begin position="1"/>
        <end position="25"/>
    </location>
</feature>
<feature type="compositionally biased region" description="Polar residues" evidence="8">
    <location>
        <begin position="822"/>
        <end position="842"/>
    </location>
</feature>
<dbReference type="PANTHER" id="PTHR31780:SF10">
    <property type="entry name" value="LD36051P"/>
    <property type="match status" value="1"/>
</dbReference>
<proteinExistence type="inferred from homology"/>
<evidence type="ECO:0000256" key="5">
    <source>
        <dbReference type="ARBA" id="ARBA00022490"/>
    </source>
</evidence>
<evidence type="ECO:0000256" key="3">
    <source>
        <dbReference type="ARBA" id="ARBA00015112"/>
    </source>
</evidence>
<sequence length="1117" mass="125071">MTAAHNYSSDESLPPLSGYPEQQRAIIFSRDGRKCMNITIAKPPTPPSLNIEPVDIFLDSCPPPVPSSTSTKKKKKKTKSKKKGENLGQTEPSCTSQSKSDDGLKILPDSMSIPNCEETSIQSISFSTTNCSLQPDEGNLKKKKKKGEELPDPLLQIQSHALNNFPDTSNDAIWSSDNSEERQRIREFWLHLGEEERRALVKVEKEAVLRRMKEERDPCPCTRCGQKRQALEDELEVLYDAYYDELEQYANHQQQYLACENQSECSEEEYEVEFEEEEVVEYEDSDDEEEEEEHNSAYFDLGDSLKIKGGILTVADDLIKNDGKRFLAMMERLANRSVRKEEDSSAIDSRARVHHDIDSRSPSIDVEIKSDGDRGPDGAGKEDQSIDENRRMFQVFAARMFEQRVLTAYREKIAQDRQQKLLQELEEENRLQREKEQRKLKKQEKKKEKRRQLKEQKEQERLKKEEEQRLKEEAIKIQREAQRKKKEEERLKKEEQRKHEELLRQETERKAKALEEKARKEKEAKELEEKNRREEEERNEMIKSQAQKAKLSLEAPVQAPTTPSSPQPSVISDNRRFVSETVSEPFSTSQLNLDSIILNGGSPVRPYYQMSQVPYNSTGFFPTTPSNGSSPIYKQNRASTESESVTRKLSELTLQSCLSAGVEPGFKSQLDEPESASKASNISDSDQKRASISSATLESIFAPPNSSIGAGASSNSHFPLGVNTTLPFSLSRPTSHPLNDAVICSTTNANSGHSKEVPNGASSNNVPSEFEELPSKIIRPPQSKVIARPSPIQQPRSLPTSSEYSHLSSPSIASFGLPKVWNTETDSPPVSHPSPATSPISQPSSLFSGPLFGSLIDKQSSAPNQPQSFDSTPLPSSSLPMPGYSPMGHGWSTSPNAPGNSELFRKEVGLDWGSRQALWFSHSLVPQAYSDSSLGYIQDPMVLLWDQIRQSYYHLESALGTHKPHPPNPSNLYSLTELKHTHLELFGESTIDEAKIFEACQVGNRWSQSAGQGLFIFKQDPSQPNIILARFEEPIATPLRQPPVLNPSSLPRNVIPIAHPLNTHAGLYSNAYLDSVVPHNFPSSSSNASIFGHLSSTSSRKVNGSSNVDIGVNGVLS</sequence>
<evidence type="ECO:0000313" key="9">
    <source>
        <dbReference type="EMBL" id="KAK9768204.1"/>
    </source>
</evidence>
<feature type="compositionally biased region" description="Low complexity" evidence="8">
    <location>
        <begin position="871"/>
        <end position="888"/>
    </location>
</feature>
<gene>
    <name evidence="9" type="primary">NST1_1</name>
    <name evidence="9" type="ORF">K7432_001340</name>
</gene>
<feature type="coiled-coil region" evidence="7">
    <location>
        <begin position="265"/>
        <end position="292"/>
    </location>
</feature>
<feature type="compositionally biased region" description="Basic and acidic residues" evidence="8">
    <location>
        <begin position="428"/>
        <end position="437"/>
    </location>
</feature>
<feature type="compositionally biased region" description="Polar residues" evidence="8">
    <location>
        <begin position="677"/>
        <end position="689"/>
    </location>
</feature>
<evidence type="ECO:0000256" key="1">
    <source>
        <dbReference type="ARBA" id="ARBA00004496"/>
    </source>
</evidence>